<dbReference type="InterPro" id="IPR051600">
    <property type="entry name" value="Beta-PGM-like"/>
</dbReference>
<keyword evidence="5" id="KW-0119">Carbohydrate metabolism</keyword>
<dbReference type="InterPro" id="IPR023214">
    <property type="entry name" value="HAD_sf"/>
</dbReference>
<organism evidence="6 7">
    <name type="scientific">Lapidilactobacillus dextrinicus DSM 20335</name>
    <dbReference type="NCBI Taxonomy" id="1423738"/>
    <lineage>
        <taxon>Bacteria</taxon>
        <taxon>Bacillati</taxon>
        <taxon>Bacillota</taxon>
        <taxon>Bacilli</taxon>
        <taxon>Lactobacillales</taxon>
        <taxon>Lactobacillaceae</taxon>
        <taxon>Lapidilactobacillus</taxon>
    </lineage>
</organism>
<dbReference type="PATRIC" id="fig|1423738.3.peg.536"/>
<comment type="cofactor">
    <cofactor evidence="1">
        <name>Mg(2+)</name>
        <dbReference type="ChEBI" id="CHEBI:18420"/>
    </cofactor>
</comment>
<dbReference type="InterPro" id="IPR006439">
    <property type="entry name" value="HAD-SF_hydro_IA"/>
</dbReference>
<reference evidence="6 7" key="1">
    <citation type="journal article" date="2015" name="Genome Announc.">
        <title>Expanding the biotechnology potential of lactobacilli through comparative genomics of 213 strains and associated genera.</title>
        <authorList>
            <person name="Sun Z."/>
            <person name="Harris H.M."/>
            <person name="McCann A."/>
            <person name="Guo C."/>
            <person name="Argimon S."/>
            <person name="Zhang W."/>
            <person name="Yang X."/>
            <person name="Jeffery I.B."/>
            <person name="Cooney J.C."/>
            <person name="Kagawa T.F."/>
            <person name="Liu W."/>
            <person name="Song Y."/>
            <person name="Salvetti E."/>
            <person name="Wrobel A."/>
            <person name="Rasinkangas P."/>
            <person name="Parkhill J."/>
            <person name="Rea M.C."/>
            <person name="O'Sullivan O."/>
            <person name="Ritari J."/>
            <person name="Douillard F.P."/>
            <person name="Paul Ross R."/>
            <person name="Yang R."/>
            <person name="Briner A.E."/>
            <person name="Felis G.E."/>
            <person name="de Vos W.M."/>
            <person name="Barrangou R."/>
            <person name="Klaenhammer T.R."/>
            <person name="Caufield P.W."/>
            <person name="Cui Y."/>
            <person name="Zhang H."/>
            <person name="O'Toole P.W."/>
        </authorList>
    </citation>
    <scope>NUCLEOTIDE SEQUENCE [LARGE SCALE GENOMIC DNA]</scope>
    <source>
        <strain evidence="6 7">DSM 20335</strain>
    </source>
</reference>
<dbReference type="Gene3D" id="1.10.150.240">
    <property type="entry name" value="Putative phosphatase, domain 2"/>
    <property type="match status" value="1"/>
</dbReference>
<dbReference type="EMBL" id="AYYK01000001">
    <property type="protein sequence ID" value="KRM79829.1"/>
    <property type="molecule type" value="Genomic_DNA"/>
</dbReference>
<dbReference type="SFLD" id="SFLDG01135">
    <property type="entry name" value="C1.5.6:_HAD__Beta-PGM__Phospha"/>
    <property type="match status" value="1"/>
</dbReference>
<gene>
    <name evidence="6" type="ORF">FC84_GL000526</name>
</gene>
<name>A0A0R2BLQ4_9LACO</name>
<keyword evidence="7" id="KW-1185">Reference proteome</keyword>
<dbReference type="AlphaFoldDB" id="A0A0R2BLQ4"/>
<comment type="similarity">
    <text evidence="2">Belongs to the HAD-like hydrolase superfamily. CbbY/CbbZ/Gph/YieH family.</text>
</comment>
<evidence type="ECO:0008006" key="8">
    <source>
        <dbReference type="Google" id="ProtNLM"/>
    </source>
</evidence>
<dbReference type="GO" id="GO:0003824">
    <property type="term" value="F:catalytic activity"/>
    <property type="evidence" value="ECO:0007669"/>
    <property type="project" value="UniProtKB-ARBA"/>
</dbReference>
<dbReference type="SFLD" id="SFLDS00003">
    <property type="entry name" value="Haloacid_Dehalogenase"/>
    <property type="match status" value="1"/>
</dbReference>
<evidence type="ECO:0000313" key="6">
    <source>
        <dbReference type="EMBL" id="KRM79829.1"/>
    </source>
</evidence>
<keyword evidence="3" id="KW-0479">Metal-binding</keyword>
<dbReference type="InterPro" id="IPR023198">
    <property type="entry name" value="PGP-like_dom2"/>
</dbReference>
<dbReference type="CDD" id="cd07505">
    <property type="entry name" value="HAD_BPGM-like"/>
    <property type="match status" value="1"/>
</dbReference>
<dbReference type="InterPro" id="IPR036412">
    <property type="entry name" value="HAD-like_sf"/>
</dbReference>
<sequence>MLKAVIFDMDGVLINSEPYYLQQRLDYFKLLGIDVSDEHVQNMTGGNMKIALPQLLPGKTTAQYARIRRGYRYFKSQHPQDFNAMLMPDTRRVLQHLKEQNIRMALASSSDRQTINTMLTTTGLEEYFETTLSGEDFERSKPDPSIYLTALEKLAIDAKDAAAVEDSEMGIAAAKAAGIFTFAVAVDDPRVATDQSQADYRLRKLGQLPGAVTLMRGHLQ</sequence>
<dbReference type="NCBIfam" id="TIGR01509">
    <property type="entry name" value="HAD-SF-IA-v3"/>
    <property type="match status" value="1"/>
</dbReference>
<evidence type="ECO:0000256" key="3">
    <source>
        <dbReference type="ARBA" id="ARBA00022723"/>
    </source>
</evidence>
<dbReference type="PRINTS" id="PR00413">
    <property type="entry name" value="HADHALOGNASE"/>
</dbReference>
<dbReference type="PANTHER" id="PTHR46193:SF18">
    <property type="entry name" value="HEXITOL PHOSPHATASE B"/>
    <property type="match status" value="1"/>
</dbReference>
<evidence type="ECO:0000256" key="4">
    <source>
        <dbReference type="ARBA" id="ARBA00022842"/>
    </source>
</evidence>
<evidence type="ECO:0000313" key="7">
    <source>
        <dbReference type="Proteomes" id="UP000051813"/>
    </source>
</evidence>
<dbReference type="Proteomes" id="UP000051813">
    <property type="component" value="Unassembled WGS sequence"/>
</dbReference>
<dbReference type="Gene3D" id="3.40.50.1000">
    <property type="entry name" value="HAD superfamily/HAD-like"/>
    <property type="match status" value="1"/>
</dbReference>
<protein>
    <recommendedName>
        <fullName evidence="8">HAD superfamily hydrolase</fullName>
    </recommendedName>
</protein>
<evidence type="ECO:0000256" key="2">
    <source>
        <dbReference type="ARBA" id="ARBA00006171"/>
    </source>
</evidence>
<dbReference type="Pfam" id="PF13419">
    <property type="entry name" value="HAD_2"/>
    <property type="match status" value="1"/>
</dbReference>
<keyword evidence="4" id="KW-0460">Magnesium</keyword>
<comment type="caution">
    <text evidence="6">The sequence shown here is derived from an EMBL/GenBank/DDBJ whole genome shotgun (WGS) entry which is preliminary data.</text>
</comment>
<dbReference type="STRING" id="1423738.FC84_GL000526"/>
<dbReference type="OrthoDB" id="9797743at2"/>
<dbReference type="InterPro" id="IPR041492">
    <property type="entry name" value="HAD_2"/>
</dbReference>
<proteinExistence type="inferred from homology"/>
<evidence type="ECO:0000256" key="5">
    <source>
        <dbReference type="ARBA" id="ARBA00023277"/>
    </source>
</evidence>
<dbReference type="GO" id="GO:0046872">
    <property type="term" value="F:metal ion binding"/>
    <property type="evidence" value="ECO:0007669"/>
    <property type="project" value="UniProtKB-KW"/>
</dbReference>
<dbReference type="SUPFAM" id="SSF56784">
    <property type="entry name" value="HAD-like"/>
    <property type="match status" value="1"/>
</dbReference>
<evidence type="ECO:0000256" key="1">
    <source>
        <dbReference type="ARBA" id="ARBA00001946"/>
    </source>
</evidence>
<accession>A0A0R2BLQ4</accession>
<dbReference type="PANTHER" id="PTHR46193">
    <property type="entry name" value="6-PHOSPHOGLUCONATE PHOSPHATASE"/>
    <property type="match status" value="1"/>
</dbReference>
<dbReference type="RefSeq" id="WP_057753666.1">
    <property type="nucleotide sequence ID" value="NZ_AYYK01000001.1"/>
</dbReference>
<dbReference type="SFLD" id="SFLDG01129">
    <property type="entry name" value="C1.5:_HAD__Beta-PGM__Phosphata"/>
    <property type="match status" value="1"/>
</dbReference>